<dbReference type="AlphaFoldDB" id="A0AAP0BM71"/>
<accession>A0AAP0BM71</accession>
<gene>
    <name evidence="3" type="ORF">KSP39_PZI008246</name>
</gene>
<dbReference type="Proteomes" id="UP001418222">
    <property type="component" value="Unassembled WGS sequence"/>
</dbReference>
<keyword evidence="4" id="KW-1185">Reference proteome</keyword>
<protein>
    <recommendedName>
        <fullName evidence="5">Retrotransposon gag domain-containing protein</fullName>
    </recommendedName>
</protein>
<dbReference type="InterPro" id="IPR029472">
    <property type="entry name" value="Copia-like_N"/>
</dbReference>
<feature type="domain" description="Retrotransposon gag" evidence="1">
    <location>
        <begin position="48"/>
        <end position="149"/>
    </location>
</feature>
<comment type="caution">
    <text evidence="3">The sequence shown here is derived from an EMBL/GenBank/DDBJ whole genome shotgun (WGS) entry which is preliminary data.</text>
</comment>
<dbReference type="PANTHER" id="PTHR37610:SF97">
    <property type="entry name" value="RETROTRANSPOSON GAG DOMAIN-CONTAINING PROTEIN"/>
    <property type="match status" value="1"/>
</dbReference>
<name>A0AAP0BM71_9ASPA</name>
<dbReference type="PANTHER" id="PTHR37610">
    <property type="entry name" value="CCHC-TYPE DOMAIN-CONTAINING PROTEIN"/>
    <property type="match status" value="1"/>
</dbReference>
<reference evidence="3 4" key="1">
    <citation type="journal article" date="2022" name="Nat. Plants">
        <title>Genomes of leafy and leafless Platanthera orchids illuminate the evolution of mycoheterotrophy.</title>
        <authorList>
            <person name="Li M.H."/>
            <person name="Liu K.W."/>
            <person name="Li Z."/>
            <person name="Lu H.C."/>
            <person name="Ye Q.L."/>
            <person name="Zhang D."/>
            <person name="Wang J.Y."/>
            <person name="Li Y.F."/>
            <person name="Zhong Z.M."/>
            <person name="Liu X."/>
            <person name="Yu X."/>
            <person name="Liu D.K."/>
            <person name="Tu X.D."/>
            <person name="Liu B."/>
            <person name="Hao Y."/>
            <person name="Liao X.Y."/>
            <person name="Jiang Y.T."/>
            <person name="Sun W.H."/>
            <person name="Chen J."/>
            <person name="Chen Y.Q."/>
            <person name="Ai Y."/>
            <person name="Zhai J.W."/>
            <person name="Wu S.S."/>
            <person name="Zhou Z."/>
            <person name="Hsiao Y.Y."/>
            <person name="Wu W.L."/>
            <person name="Chen Y.Y."/>
            <person name="Lin Y.F."/>
            <person name="Hsu J.L."/>
            <person name="Li C.Y."/>
            <person name="Wang Z.W."/>
            <person name="Zhao X."/>
            <person name="Zhong W.Y."/>
            <person name="Ma X.K."/>
            <person name="Ma L."/>
            <person name="Huang J."/>
            <person name="Chen G.Z."/>
            <person name="Huang M.Z."/>
            <person name="Huang L."/>
            <person name="Peng D.H."/>
            <person name="Luo Y.B."/>
            <person name="Zou S.Q."/>
            <person name="Chen S.P."/>
            <person name="Lan S."/>
            <person name="Tsai W.C."/>
            <person name="Van de Peer Y."/>
            <person name="Liu Z.J."/>
        </authorList>
    </citation>
    <scope>NUCLEOTIDE SEQUENCE [LARGE SCALE GENOMIC DNA]</scope>
    <source>
        <strain evidence="3">Lor287</strain>
    </source>
</reference>
<evidence type="ECO:0000313" key="3">
    <source>
        <dbReference type="EMBL" id="KAK8944295.1"/>
    </source>
</evidence>
<organism evidence="3 4">
    <name type="scientific">Platanthera zijinensis</name>
    <dbReference type="NCBI Taxonomy" id="2320716"/>
    <lineage>
        <taxon>Eukaryota</taxon>
        <taxon>Viridiplantae</taxon>
        <taxon>Streptophyta</taxon>
        <taxon>Embryophyta</taxon>
        <taxon>Tracheophyta</taxon>
        <taxon>Spermatophyta</taxon>
        <taxon>Magnoliopsida</taxon>
        <taxon>Liliopsida</taxon>
        <taxon>Asparagales</taxon>
        <taxon>Orchidaceae</taxon>
        <taxon>Orchidoideae</taxon>
        <taxon>Orchideae</taxon>
        <taxon>Orchidinae</taxon>
        <taxon>Platanthera</taxon>
    </lineage>
</organism>
<dbReference type="EMBL" id="JBBWWQ010000006">
    <property type="protein sequence ID" value="KAK8944295.1"/>
    <property type="molecule type" value="Genomic_DNA"/>
</dbReference>
<dbReference type="Pfam" id="PF14244">
    <property type="entry name" value="Retrotran_gag_3"/>
    <property type="match status" value="1"/>
</dbReference>
<dbReference type="Pfam" id="PF03732">
    <property type="entry name" value="Retrotrans_gag"/>
    <property type="match status" value="1"/>
</dbReference>
<evidence type="ECO:0008006" key="5">
    <source>
        <dbReference type="Google" id="ProtNLM"/>
    </source>
</evidence>
<sequence>MWEKAMLNALCAKNKLDFINGTLVQPTPSSPEAAYWDSCNSILISWIFNSLDKSIQHSVAYMDTTKAVWDDLKARFSLGNALCINELRSQLASLHQQGSSVMHYYTKLKGMWDELHSYSTVPSYTCGAVQAFVKEHEEEKLHQFLMGLDDATFGTKRSQILSMDPLPTKAYTIVTCEERHHTIARGQDDRLENITLATHATSRPWTDTP</sequence>
<evidence type="ECO:0000259" key="2">
    <source>
        <dbReference type="Pfam" id="PF14244"/>
    </source>
</evidence>
<evidence type="ECO:0000259" key="1">
    <source>
        <dbReference type="Pfam" id="PF03732"/>
    </source>
</evidence>
<proteinExistence type="predicted"/>
<dbReference type="InterPro" id="IPR005162">
    <property type="entry name" value="Retrotrans_gag_dom"/>
</dbReference>
<evidence type="ECO:0000313" key="4">
    <source>
        <dbReference type="Proteomes" id="UP001418222"/>
    </source>
</evidence>
<feature type="domain" description="Retrotransposon Copia-like N-terminal" evidence="2">
    <location>
        <begin position="2"/>
        <end position="26"/>
    </location>
</feature>